<evidence type="ECO:0000256" key="2">
    <source>
        <dbReference type="ARBA" id="ARBA00022888"/>
    </source>
</evidence>
<dbReference type="SUPFAM" id="SSF52402">
    <property type="entry name" value="Adenine nucleotide alpha hydrolases-like"/>
    <property type="match status" value="1"/>
</dbReference>
<dbReference type="PANTHER" id="PTHR45937:SF1">
    <property type="entry name" value="ASPARAGINE SYNTHETASE DOMAIN-CONTAINING PROTEIN 1"/>
    <property type="match status" value="1"/>
</dbReference>
<dbReference type="InterPro" id="IPR001962">
    <property type="entry name" value="Asn_synthase"/>
</dbReference>
<evidence type="ECO:0000256" key="1">
    <source>
        <dbReference type="ARBA" id="ARBA00022605"/>
    </source>
</evidence>
<evidence type="ECO:0000313" key="5">
    <source>
        <dbReference type="EMBL" id="OLY83934.1"/>
    </source>
</evidence>
<proteinExistence type="predicted"/>
<keyword evidence="3" id="KW-0315">Glutamine amidotransferase</keyword>
<dbReference type="Gene3D" id="3.40.50.620">
    <property type="entry name" value="HUPs"/>
    <property type="match status" value="1"/>
</dbReference>
<dbReference type="STRING" id="133383.A0A1R0H4C0"/>
<protein>
    <submittedName>
        <fullName evidence="5">Asparagine synthetase domain-containing protein 1</fullName>
    </submittedName>
</protein>
<dbReference type="PANTHER" id="PTHR45937">
    <property type="entry name" value="ASPARAGINE SYNTHETASE DOMAIN-CONTAINING PROTEIN 1"/>
    <property type="match status" value="1"/>
</dbReference>
<keyword evidence="1" id="KW-0028">Amino-acid biosynthesis</keyword>
<reference evidence="5 6" key="1">
    <citation type="journal article" date="2016" name="Mol. Biol. Evol.">
        <title>Genome-Wide Survey of Gut Fungi (Harpellales) Reveals the First Horizontally Transferred Ubiquitin Gene from a Mosquito Host.</title>
        <authorList>
            <person name="Wang Y."/>
            <person name="White M.M."/>
            <person name="Kvist S."/>
            <person name="Moncalvo J.M."/>
        </authorList>
    </citation>
    <scope>NUCLEOTIDE SEQUENCE [LARGE SCALE GENOMIC DNA]</scope>
    <source>
        <strain evidence="5 6">ALG-7-W6</strain>
    </source>
</reference>
<keyword evidence="6" id="KW-1185">Reference proteome</keyword>
<evidence type="ECO:0000256" key="3">
    <source>
        <dbReference type="ARBA" id="ARBA00022962"/>
    </source>
</evidence>
<dbReference type="EMBL" id="LSSL01000692">
    <property type="protein sequence ID" value="OLY83934.1"/>
    <property type="molecule type" value="Genomic_DNA"/>
</dbReference>
<gene>
    <name evidence="5" type="ORF">AYI68_g1914</name>
</gene>
<dbReference type="InterPro" id="IPR051857">
    <property type="entry name" value="Asn_synthetase_domain"/>
</dbReference>
<dbReference type="OrthoDB" id="10252281at2759"/>
<organism evidence="5 6">
    <name type="scientific">Smittium mucronatum</name>
    <dbReference type="NCBI Taxonomy" id="133383"/>
    <lineage>
        <taxon>Eukaryota</taxon>
        <taxon>Fungi</taxon>
        <taxon>Fungi incertae sedis</taxon>
        <taxon>Zoopagomycota</taxon>
        <taxon>Kickxellomycotina</taxon>
        <taxon>Harpellomycetes</taxon>
        <taxon>Harpellales</taxon>
        <taxon>Legeriomycetaceae</taxon>
        <taxon>Smittium</taxon>
    </lineage>
</organism>
<dbReference type="CDD" id="cd01991">
    <property type="entry name" value="Asn_synthase_B_C"/>
    <property type="match status" value="1"/>
</dbReference>
<keyword evidence="2" id="KW-0061">Asparagine biosynthesis</keyword>
<comment type="caution">
    <text evidence="5">The sequence shown here is derived from an EMBL/GenBank/DDBJ whole genome shotgun (WGS) entry which is preliminary data.</text>
</comment>
<sequence length="101" mass="11431">MDVERISHRNLGRDDRIISDHGKEGRFPFLDEKVVDFLNGLAVNEKMDMRLGKGFGDKLLLRLLAYRLGLENASRQPKRAIQFGARTAKMESGKDKGNTSL</sequence>
<dbReference type="GO" id="GO:0006529">
    <property type="term" value="P:asparagine biosynthetic process"/>
    <property type="evidence" value="ECO:0007669"/>
    <property type="project" value="UniProtKB-KW"/>
</dbReference>
<evidence type="ECO:0000259" key="4">
    <source>
        <dbReference type="Pfam" id="PF00733"/>
    </source>
</evidence>
<name>A0A1R0H4C0_9FUNG</name>
<feature type="domain" description="Asparagine synthetase" evidence="4">
    <location>
        <begin position="2"/>
        <end position="82"/>
    </location>
</feature>
<dbReference type="InterPro" id="IPR014729">
    <property type="entry name" value="Rossmann-like_a/b/a_fold"/>
</dbReference>
<accession>A0A1R0H4C0</accession>
<dbReference type="Proteomes" id="UP000187455">
    <property type="component" value="Unassembled WGS sequence"/>
</dbReference>
<dbReference type="Pfam" id="PF00733">
    <property type="entry name" value="Asn_synthase"/>
    <property type="match status" value="1"/>
</dbReference>
<evidence type="ECO:0000313" key="6">
    <source>
        <dbReference type="Proteomes" id="UP000187455"/>
    </source>
</evidence>
<dbReference type="GO" id="GO:0004066">
    <property type="term" value="F:asparagine synthase (glutamine-hydrolyzing) activity"/>
    <property type="evidence" value="ECO:0007669"/>
    <property type="project" value="InterPro"/>
</dbReference>
<dbReference type="AlphaFoldDB" id="A0A1R0H4C0"/>